<dbReference type="EMBL" id="JAUEPO010000002">
    <property type="protein sequence ID" value="KAK3332743.1"/>
    <property type="molecule type" value="Genomic_DNA"/>
</dbReference>
<dbReference type="AlphaFoldDB" id="A0AAE0IWW0"/>
<feature type="chain" id="PRO_5042054124" evidence="1">
    <location>
        <begin position="24"/>
        <end position="186"/>
    </location>
</feature>
<evidence type="ECO:0000313" key="3">
    <source>
        <dbReference type="Proteomes" id="UP001286456"/>
    </source>
</evidence>
<comment type="caution">
    <text evidence="2">The sequence shown here is derived from an EMBL/GenBank/DDBJ whole genome shotgun (WGS) entry which is preliminary data.</text>
</comment>
<evidence type="ECO:0000313" key="2">
    <source>
        <dbReference type="EMBL" id="KAK3332743.1"/>
    </source>
</evidence>
<keyword evidence="1" id="KW-0732">Signal</keyword>
<feature type="signal peptide" evidence="1">
    <location>
        <begin position="1"/>
        <end position="23"/>
    </location>
</feature>
<dbReference type="Proteomes" id="UP001286456">
    <property type="component" value="Unassembled WGS sequence"/>
</dbReference>
<gene>
    <name evidence="2" type="ORF">B0T19DRAFT_110647</name>
</gene>
<reference evidence="2" key="2">
    <citation type="submission" date="2023-06" db="EMBL/GenBank/DDBJ databases">
        <authorList>
            <consortium name="Lawrence Berkeley National Laboratory"/>
            <person name="Haridas S."/>
            <person name="Hensen N."/>
            <person name="Bonometti L."/>
            <person name="Westerberg I."/>
            <person name="Brannstrom I.O."/>
            <person name="Guillou S."/>
            <person name="Cros-Aarteil S."/>
            <person name="Calhoun S."/>
            <person name="Kuo A."/>
            <person name="Mondo S."/>
            <person name="Pangilinan J."/>
            <person name="Riley R."/>
            <person name="Labutti K."/>
            <person name="Andreopoulos B."/>
            <person name="Lipzen A."/>
            <person name="Chen C."/>
            <person name="Yanf M."/>
            <person name="Daum C."/>
            <person name="Ng V."/>
            <person name="Clum A."/>
            <person name="Steindorff A."/>
            <person name="Ohm R."/>
            <person name="Martin F."/>
            <person name="Silar P."/>
            <person name="Natvig D."/>
            <person name="Lalanne C."/>
            <person name="Gautier V."/>
            <person name="Ament-Velasquez S.L."/>
            <person name="Kruys A."/>
            <person name="Hutchinson M.I."/>
            <person name="Powell A.J."/>
            <person name="Barry K."/>
            <person name="Miller A.N."/>
            <person name="Grigoriev I.V."/>
            <person name="Debuchy R."/>
            <person name="Gladieux P."/>
            <person name="Thoren M.H."/>
            <person name="Johannesson H."/>
        </authorList>
    </citation>
    <scope>NUCLEOTIDE SEQUENCE</scope>
    <source>
        <strain evidence="2">SMH4131-1</strain>
    </source>
</reference>
<keyword evidence="3" id="KW-1185">Reference proteome</keyword>
<protein>
    <submittedName>
        <fullName evidence="2">Uncharacterized protein</fullName>
    </submittedName>
</protein>
<accession>A0AAE0IWW0</accession>
<proteinExistence type="predicted"/>
<evidence type="ECO:0000256" key="1">
    <source>
        <dbReference type="SAM" id="SignalP"/>
    </source>
</evidence>
<reference evidence="2" key="1">
    <citation type="journal article" date="2023" name="Mol. Phylogenet. Evol.">
        <title>Genome-scale phylogeny and comparative genomics of the fungal order Sordariales.</title>
        <authorList>
            <person name="Hensen N."/>
            <person name="Bonometti L."/>
            <person name="Westerberg I."/>
            <person name="Brannstrom I.O."/>
            <person name="Guillou S."/>
            <person name="Cros-Aarteil S."/>
            <person name="Calhoun S."/>
            <person name="Haridas S."/>
            <person name="Kuo A."/>
            <person name="Mondo S."/>
            <person name="Pangilinan J."/>
            <person name="Riley R."/>
            <person name="LaButti K."/>
            <person name="Andreopoulos B."/>
            <person name="Lipzen A."/>
            <person name="Chen C."/>
            <person name="Yan M."/>
            <person name="Daum C."/>
            <person name="Ng V."/>
            <person name="Clum A."/>
            <person name="Steindorff A."/>
            <person name="Ohm R.A."/>
            <person name="Martin F."/>
            <person name="Silar P."/>
            <person name="Natvig D.O."/>
            <person name="Lalanne C."/>
            <person name="Gautier V."/>
            <person name="Ament-Velasquez S.L."/>
            <person name="Kruys A."/>
            <person name="Hutchinson M.I."/>
            <person name="Powell A.J."/>
            <person name="Barry K."/>
            <person name="Miller A.N."/>
            <person name="Grigoriev I.V."/>
            <person name="Debuchy R."/>
            <person name="Gladieux P."/>
            <person name="Hiltunen Thoren M."/>
            <person name="Johannesson H."/>
        </authorList>
    </citation>
    <scope>NUCLEOTIDE SEQUENCE</scope>
    <source>
        <strain evidence="2">SMH4131-1</strain>
    </source>
</reference>
<name>A0AAE0IWW0_9PEZI</name>
<organism evidence="2 3">
    <name type="scientific">Cercophora scortea</name>
    <dbReference type="NCBI Taxonomy" id="314031"/>
    <lineage>
        <taxon>Eukaryota</taxon>
        <taxon>Fungi</taxon>
        <taxon>Dikarya</taxon>
        <taxon>Ascomycota</taxon>
        <taxon>Pezizomycotina</taxon>
        <taxon>Sordariomycetes</taxon>
        <taxon>Sordariomycetidae</taxon>
        <taxon>Sordariales</taxon>
        <taxon>Lasiosphaeriaceae</taxon>
        <taxon>Cercophora</taxon>
    </lineage>
</organism>
<sequence>MKTLTTTAATLLLLLKAATPLAAQATATSDFTLPETTDVPAFLSSIFTGNVPTVLTGAVATSVVSSLYSLEKSWATHSLQSSGNAAIWSAAGKAPDASSVEASLSASGYDYGAITTNAWYQDNVPADIKSDIASYNSAWVSVFNAVANPTAATKTSGNAAAGMPACTGMAVAAGAVAVGVAAAVGL</sequence>